<dbReference type="EMBL" id="JAKJXP020000010">
    <property type="protein sequence ID" value="KAK7755784.1"/>
    <property type="molecule type" value="Genomic_DNA"/>
</dbReference>
<dbReference type="Proteomes" id="UP001320420">
    <property type="component" value="Unassembled WGS sequence"/>
</dbReference>
<dbReference type="AlphaFoldDB" id="A0AAN9UUI6"/>
<evidence type="ECO:0000313" key="1">
    <source>
        <dbReference type="EMBL" id="KAK7755784.1"/>
    </source>
</evidence>
<dbReference type="GO" id="GO:0016279">
    <property type="term" value="F:protein-lysine N-methyltransferase activity"/>
    <property type="evidence" value="ECO:0007669"/>
    <property type="project" value="TreeGrafter"/>
</dbReference>
<protein>
    <recommendedName>
        <fullName evidence="3">SET domain-containing protein</fullName>
    </recommendedName>
</protein>
<proteinExistence type="predicted"/>
<dbReference type="InterPro" id="IPR050600">
    <property type="entry name" value="SETD3_SETD6_MTase"/>
</dbReference>
<dbReference type="GO" id="GO:0005634">
    <property type="term" value="C:nucleus"/>
    <property type="evidence" value="ECO:0007669"/>
    <property type="project" value="TreeGrafter"/>
</dbReference>
<comment type="caution">
    <text evidence="1">The sequence shown here is derived from an EMBL/GenBank/DDBJ whole genome shotgun (WGS) entry which is preliminary data.</text>
</comment>
<sequence length="446" mass="50156">MADPLARYSSLVQWVEQDGGRLNPAVEIYQNEVTKGSFRVKDGCKIEKGDAVVTLPLSKSLSFLNAINGHPDFEGASFPHIVRAEKSDYFPTEFLKDTPPHVVGRFFLVQQYLLGRDSTWWPYIQTLPQPEHMAGSLPAMWPSDDLEFLEGTNAHVAVQEIKSMLKKEFKQASKLLPDSLRADYTRPLYLWAYCIFTSRSFRPSLILPYTDSESLPCEIDDFSVLLPLFDIGNHSPVARTSWATDPTGQECRLQSEQPYSAGDQVFNNYGMKTNAELLLGYGFTLPETPSFHNDYVHLKTKPNPEEGDLASTHIVSLRPMSDPSSLVGRSRLLAPGFTETLACFSHMQDSLVVLLYEIITKGTASGDDGEEASVREIMRGNMPPEVKSQIIDALGSKLSMDLEELEQHDPEYEASNRNQELAWHYRDQCRKVLETALVRLSAPENQ</sequence>
<keyword evidence="2" id="KW-1185">Reference proteome</keyword>
<name>A0AAN9UUI6_9PEZI</name>
<reference evidence="1 2" key="1">
    <citation type="submission" date="2024-02" db="EMBL/GenBank/DDBJ databases">
        <title>De novo assembly and annotation of 12 fungi associated with fruit tree decline syndrome in Ontario, Canada.</title>
        <authorList>
            <person name="Sulman M."/>
            <person name="Ellouze W."/>
            <person name="Ilyukhin E."/>
        </authorList>
    </citation>
    <scope>NUCLEOTIDE SEQUENCE [LARGE SCALE GENOMIC DNA]</scope>
    <source>
        <strain evidence="1 2">M11/M66-122</strain>
    </source>
</reference>
<dbReference type="SUPFAM" id="SSF82199">
    <property type="entry name" value="SET domain"/>
    <property type="match status" value="1"/>
</dbReference>
<gene>
    <name evidence="1" type="ORF">SLS62_002069</name>
</gene>
<accession>A0AAN9UUI6</accession>
<organism evidence="1 2">
    <name type="scientific">Diatrype stigma</name>
    <dbReference type="NCBI Taxonomy" id="117547"/>
    <lineage>
        <taxon>Eukaryota</taxon>
        <taxon>Fungi</taxon>
        <taxon>Dikarya</taxon>
        <taxon>Ascomycota</taxon>
        <taxon>Pezizomycotina</taxon>
        <taxon>Sordariomycetes</taxon>
        <taxon>Xylariomycetidae</taxon>
        <taxon>Xylariales</taxon>
        <taxon>Diatrypaceae</taxon>
        <taxon>Diatrype</taxon>
    </lineage>
</organism>
<dbReference type="PANTHER" id="PTHR13271">
    <property type="entry name" value="UNCHARACTERIZED PUTATIVE METHYLTRANSFERASE"/>
    <property type="match status" value="1"/>
</dbReference>
<dbReference type="PANTHER" id="PTHR13271:SF146">
    <property type="entry name" value="SET DOMAIN-CONTAINING PROTEIN"/>
    <property type="match status" value="1"/>
</dbReference>
<dbReference type="Gene3D" id="3.90.1410.10">
    <property type="entry name" value="set domain protein methyltransferase, domain 1"/>
    <property type="match status" value="1"/>
</dbReference>
<evidence type="ECO:0008006" key="3">
    <source>
        <dbReference type="Google" id="ProtNLM"/>
    </source>
</evidence>
<evidence type="ECO:0000313" key="2">
    <source>
        <dbReference type="Proteomes" id="UP001320420"/>
    </source>
</evidence>
<dbReference type="InterPro" id="IPR046341">
    <property type="entry name" value="SET_dom_sf"/>
</dbReference>